<organism evidence="4 5">
    <name type="scientific">Thermoclostridium caenicola</name>
    <dbReference type="NCBI Taxonomy" id="659425"/>
    <lineage>
        <taxon>Bacteria</taxon>
        <taxon>Bacillati</taxon>
        <taxon>Bacillota</taxon>
        <taxon>Clostridia</taxon>
        <taxon>Eubacteriales</taxon>
        <taxon>Oscillospiraceae</taxon>
        <taxon>Thermoclostridium</taxon>
    </lineage>
</organism>
<dbReference type="AlphaFoldDB" id="A0A1M6BIL7"/>
<gene>
    <name evidence="4" type="ORF">SAMN05444373_100320</name>
</gene>
<sequence length="480" mass="52792">MLRDCRLGRINRLPDRHPQFCVWVLGPPRIPGIPALCGTRYVVLDGVVQMKKQTRKPAWMLLILIQAFMGTCVGLSALSGYEIQTLPDATYVSDIHIGGLNYQEARARLQEYNELLKSKGRIQIAVSQDHYVISYGQINACLDVDKTLDNIFREISGNALKSFIAGSRTQSAYEAAVLFNAGKLAAEAEKFFSQYNREPVPDSYRIENGNLVYSPGADGIRVDYQAVEKRLGAHLQSLSQEVLAIAPDDPEIFTAYAPETGIGEAFRFIVSSSGIALGDTDHAEAEELLDGLSGQLVQPGECLQLSRMLDLENLALEGRQDLINRAATAVYQAFMPIKGITPVNRRPSGIPVPYSDPGLEAVIEGENGDLILENGTGQFLMLLCEIMDNKLHCYVVSPENIPSGVLVALKKNDVEPPEIYTVSADLKKGETRIVSEGREGFTVQVERIIGNDRETLYTDEYAPVSRVIETGESPLRKGSK</sequence>
<dbReference type="Proteomes" id="UP000324781">
    <property type="component" value="Unassembled WGS sequence"/>
</dbReference>
<evidence type="ECO:0000313" key="4">
    <source>
        <dbReference type="EMBL" id="SHI48549.1"/>
    </source>
</evidence>
<keyword evidence="5" id="KW-1185">Reference proteome</keyword>
<evidence type="ECO:0000256" key="1">
    <source>
        <dbReference type="ARBA" id="ARBA00022729"/>
    </source>
</evidence>
<reference evidence="4 5" key="1">
    <citation type="submission" date="2016-11" db="EMBL/GenBank/DDBJ databases">
        <authorList>
            <person name="Varghese N."/>
            <person name="Submissions S."/>
        </authorList>
    </citation>
    <scope>NUCLEOTIDE SEQUENCE [LARGE SCALE GENOMIC DNA]</scope>
    <source>
        <strain evidence="4 5">DSM 19027</strain>
    </source>
</reference>
<name>A0A1M6BIL7_9FIRM</name>
<keyword evidence="1" id="KW-0732">Signal</keyword>
<dbReference type="PANTHER" id="PTHR35788:SF1">
    <property type="entry name" value="EXPORTED PROTEIN"/>
    <property type="match status" value="1"/>
</dbReference>
<dbReference type="SMART" id="SM01208">
    <property type="entry name" value="G5"/>
    <property type="match status" value="1"/>
</dbReference>
<protein>
    <submittedName>
        <fullName evidence="4">Vancomycin resistance protein YoaR, contains peptidoglycan-binding and VanW domains</fullName>
    </submittedName>
</protein>
<dbReference type="EMBL" id="FQZP01000003">
    <property type="protein sequence ID" value="SHI48549.1"/>
    <property type="molecule type" value="Genomic_DNA"/>
</dbReference>
<dbReference type="Pfam" id="PF12229">
    <property type="entry name" value="PG_binding_4"/>
    <property type="match status" value="1"/>
</dbReference>
<evidence type="ECO:0000313" key="5">
    <source>
        <dbReference type="Proteomes" id="UP000324781"/>
    </source>
</evidence>
<accession>A0A1M6BIL7</accession>
<feature type="transmembrane region" description="Helical" evidence="2">
    <location>
        <begin position="59"/>
        <end position="81"/>
    </location>
</feature>
<keyword evidence="2" id="KW-0812">Transmembrane</keyword>
<dbReference type="PANTHER" id="PTHR35788">
    <property type="entry name" value="EXPORTED PROTEIN-RELATED"/>
    <property type="match status" value="1"/>
</dbReference>
<keyword evidence="2" id="KW-1133">Transmembrane helix</keyword>
<dbReference type="InterPro" id="IPR022029">
    <property type="entry name" value="YoaR-like_PG-bd"/>
</dbReference>
<dbReference type="OrthoDB" id="2691125at2"/>
<proteinExistence type="predicted"/>
<dbReference type="InterPro" id="IPR052913">
    <property type="entry name" value="Glycopeptide_resist_protein"/>
</dbReference>
<dbReference type="InterPro" id="IPR011098">
    <property type="entry name" value="G5_dom"/>
</dbReference>
<feature type="domain" description="G5" evidence="3">
    <location>
        <begin position="402"/>
        <end position="474"/>
    </location>
</feature>
<evidence type="ECO:0000256" key="2">
    <source>
        <dbReference type="SAM" id="Phobius"/>
    </source>
</evidence>
<evidence type="ECO:0000259" key="3">
    <source>
        <dbReference type="SMART" id="SM01208"/>
    </source>
</evidence>
<keyword evidence="2" id="KW-0472">Membrane</keyword>